<keyword evidence="2" id="KW-1185">Reference proteome</keyword>
<accession>A0A369LC07</accession>
<evidence type="ECO:0000313" key="2">
    <source>
        <dbReference type="Proteomes" id="UP000253792"/>
    </source>
</evidence>
<comment type="caution">
    <text evidence="1">The sequence shown here is derived from an EMBL/GenBank/DDBJ whole genome shotgun (WGS) entry which is preliminary data.</text>
</comment>
<name>A0A369LC07_9ACTN</name>
<gene>
    <name evidence="1" type="ORF">C1880_05865</name>
</gene>
<dbReference type="EMBL" id="PPTP01000004">
    <property type="protein sequence ID" value="RDB55736.1"/>
    <property type="molecule type" value="Genomic_DNA"/>
</dbReference>
<reference evidence="1 2" key="1">
    <citation type="journal article" date="2018" name="Elife">
        <title>Discovery and characterization of a prevalent human gut bacterial enzyme sufficient for the inactivation of a family of plant toxins.</title>
        <authorList>
            <person name="Koppel N."/>
            <person name="Bisanz J.E."/>
            <person name="Pandelia M.E."/>
            <person name="Turnbaugh P.J."/>
            <person name="Balskus E.P."/>
        </authorList>
    </citation>
    <scope>NUCLEOTIDE SEQUENCE [LARGE SCALE GENOMIC DNA]</scope>
    <source>
        <strain evidence="2">anaerobia AP69FAA</strain>
    </source>
</reference>
<dbReference type="RefSeq" id="WP_114620669.1">
    <property type="nucleotide sequence ID" value="NZ_PPTP01000004.1"/>
</dbReference>
<proteinExistence type="predicted"/>
<keyword evidence="1" id="KW-0808">Transferase</keyword>
<dbReference type="Proteomes" id="UP000253792">
    <property type="component" value="Unassembled WGS sequence"/>
</dbReference>
<evidence type="ECO:0000313" key="1">
    <source>
        <dbReference type="EMBL" id="RDB55736.1"/>
    </source>
</evidence>
<protein>
    <submittedName>
        <fullName evidence="1">Phosphoadenosine phosphosulfate sulfotransferase</fullName>
    </submittedName>
</protein>
<sequence>MMADLGSGLRQLLQSLGAAGAQAARSQRVAEVHVRWKCAVEAVYRDSASLVLDHTNGVYIMKPEQANDPMAARVPAGKTLLVVYCDDAMIRSDIDARQEMLKIRLNEQGEHVALFSIKPARFDMKARHPFREEVARAAQQAAQAARTPEPLISSEAAARLREQAADVEDKRLRESILKALEASEKPGSSKNGKSGL</sequence>
<dbReference type="OrthoDB" id="3177761at2"/>
<organism evidence="1 2">
    <name type="scientific">Senegalimassilia anaerobia</name>
    <dbReference type="NCBI Taxonomy" id="1473216"/>
    <lineage>
        <taxon>Bacteria</taxon>
        <taxon>Bacillati</taxon>
        <taxon>Actinomycetota</taxon>
        <taxon>Coriobacteriia</taxon>
        <taxon>Coriobacteriales</taxon>
        <taxon>Coriobacteriaceae</taxon>
        <taxon>Senegalimassilia</taxon>
    </lineage>
</organism>
<dbReference type="AlphaFoldDB" id="A0A369LC07"/>
<dbReference type="GO" id="GO:0016740">
    <property type="term" value="F:transferase activity"/>
    <property type="evidence" value="ECO:0007669"/>
    <property type="project" value="UniProtKB-KW"/>
</dbReference>
<dbReference type="STRING" id="1034345.GCA_000236865_00731"/>